<dbReference type="VEuPathDB" id="CryptoDB:Vbra_8025"/>
<protein>
    <submittedName>
        <fullName evidence="1">Uncharacterized protein</fullName>
    </submittedName>
</protein>
<dbReference type="AlphaFoldDB" id="A0A0G4EPG5"/>
<proteinExistence type="predicted"/>
<dbReference type="EMBL" id="CDMY01000287">
    <property type="protein sequence ID" value="CEL99717.1"/>
    <property type="molecule type" value="Genomic_DNA"/>
</dbReference>
<gene>
    <name evidence="1" type="ORF">Vbra_8025</name>
</gene>
<name>A0A0G4EPG5_VITBC</name>
<keyword evidence="2" id="KW-1185">Reference proteome</keyword>
<organism evidence="1 2">
    <name type="scientific">Vitrella brassicaformis (strain CCMP3155)</name>
    <dbReference type="NCBI Taxonomy" id="1169540"/>
    <lineage>
        <taxon>Eukaryota</taxon>
        <taxon>Sar</taxon>
        <taxon>Alveolata</taxon>
        <taxon>Colpodellida</taxon>
        <taxon>Vitrellaceae</taxon>
        <taxon>Vitrella</taxon>
    </lineage>
</organism>
<reference evidence="1 2" key="1">
    <citation type="submission" date="2014-11" db="EMBL/GenBank/DDBJ databases">
        <authorList>
            <person name="Zhu J."/>
            <person name="Qi W."/>
            <person name="Song R."/>
        </authorList>
    </citation>
    <scope>NUCLEOTIDE SEQUENCE [LARGE SCALE GENOMIC DNA]</scope>
</reference>
<dbReference type="Proteomes" id="UP000041254">
    <property type="component" value="Unassembled WGS sequence"/>
</dbReference>
<accession>A0A0G4EPG5</accession>
<evidence type="ECO:0000313" key="2">
    <source>
        <dbReference type="Proteomes" id="UP000041254"/>
    </source>
</evidence>
<dbReference type="InParanoid" id="A0A0G4EPG5"/>
<sequence length="135" mass="15845">MMGCEWSKREPEGRYPKSEEDWDAWKRVVKAIDSIDDELPCILDTSNLWMKHIHLLDAVLNEDGTIKDEYRKAFVERCGMISLRMARQFRENLLRKWGGEARLRRLEALGSRLLPPVEQRPQQPALVTDPLLQDK</sequence>
<evidence type="ECO:0000313" key="1">
    <source>
        <dbReference type="EMBL" id="CEL99717.1"/>
    </source>
</evidence>